<evidence type="ECO:0000259" key="3">
    <source>
        <dbReference type="Pfam" id="PF13518"/>
    </source>
</evidence>
<dbReference type="eggNOG" id="COG2963">
    <property type="taxonomic scope" value="Bacteria"/>
</dbReference>
<keyword evidence="5" id="KW-1185">Reference proteome</keyword>
<dbReference type="AlphaFoldDB" id="K2GDH0"/>
<dbReference type="Gene3D" id="1.10.10.10">
    <property type="entry name" value="Winged helix-like DNA-binding domain superfamily/Winged helix DNA-binding domain"/>
    <property type="match status" value="1"/>
</dbReference>
<evidence type="ECO:0000256" key="2">
    <source>
        <dbReference type="SAM" id="MobiDB-lite"/>
    </source>
</evidence>
<feature type="region of interest" description="Disordered" evidence="2">
    <location>
        <begin position="83"/>
        <end position="110"/>
    </location>
</feature>
<evidence type="ECO:0000313" key="5">
    <source>
        <dbReference type="Proteomes" id="UP000011746"/>
    </source>
</evidence>
<dbReference type="InterPro" id="IPR010921">
    <property type="entry name" value="Trp_repressor/repl_initiator"/>
</dbReference>
<evidence type="ECO:0000313" key="4">
    <source>
        <dbReference type="EMBL" id="EKE33028.1"/>
    </source>
</evidence>
<dbReference type="InterPro" id="IPR036388">
    <property type="entry name" value="WH-like_DNA-bd_sf"/>
</dbReference>
<comment type="caution">
    <text evidence="4">The sequence shown here is derived from an EMBL/GenBank/DDBJ whole genome shotgun (WGS) entry which is preliminary data.</text>
</comment>
<feature type="compositionally biased region" description="Basic residues" evidence="2">
    <location>
        <begin position="99"/>
        <end position="110"/>
    </location>
</feature>
<accession>K2GDH0</accession>
<evidence type="ECO:0000256" key="1">
    <source>
        <dbReference type="ARBA" id="ARBA00038232"/>
    </source>
</evidence>
<dbReference type="InterPro" id="IPR052057">
    <property type="entry name" value="IS150/IS1296_orfA-like"/>
</dbReference>
<dbReference type="PANTHER" id="PTHR33795:SF1">
    <property type="entry name" value="INSERTION ELEMENT IS150 PROTEIN INSJ"/>
    <property type="match status" value="1"/>
</dbReference>
<feature type="domain" description="Insertion element IS150 protein InsJ-like helix-turn-helix" evidence="3">
    <location>
        <begin position="42"/>
        <end position="94"/>
    </location>
</feature>
<reference evidence="4 5" key="1">
    <citation type="journal article" date="2012" name="J. Bacteriol.">
        <title>Draft Genome Sequence of Salimicrobium sp. Strain MJ3, Isolated from Myulchi-Jeot, Korean Fermented Seafood.</title>
        <authorList>
            <person name="Lee S.H."/>
            <person name="Jung J.Y."/>
            <person name="Jeon C.O."/>
        </authorList>
    </citation>
    <scope>NUCLEOTIDE SEQUENCE [LARGE SCALE GENOMIC DNA]</scope>
    <source>
        <strain evidence="4 5">MJ3</strain>
    </source>
</reference>
<dbReference type="GO" id="GO:0043565">
    <property type="term" value="F:sequence-specific DNA binding"/>
    <property type="evidence" value="ECO:0007669"/>
    <property type="project" value="InterPro"/>
</dbReference>
<name>K2GDH0_9BACI</name>
<dbReference type="PANTHER" id="PTHR33795">
    <property type="entry name" value="INSERTION ELEMENT IS150 PROTEIN INSJ"/>
    <property type="match status" value="1"/>
</dbReference>
<dbReference type="InterPro" id="IPR055247">
    <property type="entry name" value="InsJ-like_HTH"/>
</dbReference>
<protein>
    <submittedName>
        <fullName evidence="4">Transposase family protein</fullName>
    </submittedName>
</protein>
<gene>
    <name evidence="4" type="ORF">MJ3_00970</name>
</gene>
<sequence length="110" mass="12737">MGKRYALPDKTPIRRWVQAYQTFGEEGLKRKRSKQVYPVQFKLDVLHFRKKTGASLQETAIAFHVNNSSLIANWTRIFNKEGVEGLRGKAKGRPSMSKNLKKRRPKPKNP</sequence>
<comment type="similarity">
    <text evidence="1">Belongs to the IS150/IS1296 orfA family.</text>
</comment>
<dbReference type="Pfam" id="PF13518">
    <property type="entry name" value="HTH_28"/>
    <property type="match status" value="1"/>
</dbReference>
<dbReference type="Proteomes" id="UP000011746">
    <property type="component" value="Unassembled WGS sequence"/>
</dbReference>
<proteinExistence type="inferred from homology"/>
<dbReference type="SUPFAM" id="SSF48295">
    <property type="entry name" value="TrpR-like"/>
    <property type="match status" value="1"/>
</dbReference>
<dbReference type="EMBL" id="AMPQ01000001">
    <property type="protein sequence ID" value="EKE33028.1"/>
    <property type="molecule type" value="Genomic_DNA"/>
</dbReference>
<organism evidence="4 5">
    <name type="scientific">Salimicrobium jeotgali</name>
    <dbReference type="NCBI Taxonomy" id="1230341"/>
    <lineage>
        <taxon>Bacteria</taxon>
        <taxon>Bacillati</taxon>
        <taxon>Bacillota</taxon>
        <taxon>Bacilli</taxon>
        <taxon>Bacillales</taxon>
        <taxon>Bacillaceae</taxon>
        <taxon>Salimicrobium</taxon>
    </lineage>
</organism>